<keyword evidence="3" id="KW-1185">Reference proteome</keyword>
<dbReference type="AlphaFoldDB" id="A0A554VFW8"/>
<organism evidence="2 3">
    <name type="scientific">Aquimarina algiphila</name>
    <dbReference type="NCBI Taxonomy" id="2047982"/>
    <lineage>
        <taxon>Bacteria</taxon>
        <taxon>Pseudomonadati</taxon>
        <taxon>Bacteroidota</taxon>
        <taxon>Flavobacteriia</taxon>
        <taxon>Flavobacteriales</taxon>
        <taxon>Flavobacteriaceae</taxon>
        <taxon>Aquimarina</taxon>
    </lineage>
</organism>
<accession>A0A554VFW8</accession>
<evidence type="ECO:0008006" key="4">
    <source>
        <dbReference type="Google" id="ProtNLM"/>
    </source>
</evidence>
<dbReference type="Proteomes" id="UP000318833">
    <property type="component" value="Unassembled WGS sequence"/>
</dbReference>
<evidence type="ECO:0000256" key="1">
    <source>
        <dbReference type="SAM" id="SignalP"/>
    </source>
</evidence>
<name>A0A554VFW8_9FLAO</name>
<feature type="chain" id="PRO_5022219204" description="Sensor of ECF-type sigma factor" evidence="1">
    <location>
        <begin position="20"/>
        <end position="148"/>
    </location>
</feature>
<reference evidence="2 3" key="1">
    <citation type="submission" date="2019-07" db="EMBL/GenBank/DDBJ databases">
        <title>The draft genome sequence of Aquimarina algiphila M91.</title>
        <authorList>
            <person name="Meng X."/>
        </authorList>
    </citation>
    <scope>NUCLEOTIDE SEQUENCE [LARGE SCALE GENOMIC DNA]</scope>
    <source>
        <strain evidence="2 3">M91</strain>
    </source>
</reference>
<dbReference type="EMBL" id="VLNR01000048">
    <property type="protein sequence ID" value="TSE06225.1"/>
    <property type="molecule type" value="Genomic_DNA"/>
</dbReference>
<dbReference type="OrthoDB" id="675330at2"/>
<gene>
    <name evidence="2" type="ORF">FOF46_20220</name>
</gene>
<feature type="signal peptide" evidence="1">
    <location>
        <begin position="1"/>
        <end position="19"/>
    </location>
</feature>
<proteinExistence type="predicted"/>
<evidence type="ECO:0000313" key="3">
    <source>
        <dbReference type="Proteomes" id="UP000318833"/>
    </source>
</evidence>
<sequence length="148" mass="17475">MKKILILVFVIFVSFSSLAQNGSRERMKAYKVAYLTEKLNLTSKEAEKFWPIYNTYEETVHKLKRQERKQLKALREASDGPDGLSDQQAGDFLNNHIENQEKKSRFRKKLITDLKQTISNKKIITLIKAEADFNKRILQRMRERRKKG</sequence>
<keyword evidence="1" id="KW-0732">Signal</keyword>
<protein>
    <recommendedName>
        <fullName evidence="4">Sensor of ECF-type sigma factor</fullName>
    </recommendedName>
</protein>
<comment type="caution">
    <text evidence="2">The sequence shown here is derived from an EMBL/GenBank/DDBJ whole genome shotgun (WGS) entry which is preliminary data.</text>
</comment>
<dbReference type="RefSeq" id="WP_143917688.1">
    <property type="nucleotide sequence ID" value="NZ_CANLFO010000005.1"/>
</dbReference>
<evidence type="ECO:0000313" key="2">
    <source>
        <dbReference type="EMBL" id="TSE06225.1"/>
    </source>
</evidence>